<dbReference type="SUPFAM" id="SSF52540">
    <property type="entry name" value="P-loop containing nucleoside triphosphate hydrolases"/>
    <property type="match status" value="1"/>
</dbReference>
<proteinExistence type="predicted"/>
<keyword evidence="1" id="KW-0547">Nucleotide-binding</keyword>
<dbReference type="InterPro" id="IPR002048">
    <property type="entry name" value="EF_hand_dom"/>
</dbReference>
<dbReference type="Gene3D" id="3.30.300.20">
    <property type="match status" value="1"/>
</dbReference>
<dbReference type="Proteomes" id="UP001364890">
    <property type="component" value="Unassembled WGS sequence"/>
</dbReference>
<keyword evidence="3" id="KW-1133">Transmembrane helix</keyword>
<dbReference type="InterPro" id="IPR015946">
    <property type="entry name" value="KH_dom-like_a/b"/>
</dbReference>
<evidence type="ECO:0000256" key="3">
    <source>
        <dbReference type="SAM" id="Phobius"/>
    </source>
</evidence>
<name>A0ABU8F643_9BACI</name>
<comment type="caution">
    <text evidence="5">The sequence shown here is derived from an EMBL/GenBank/DDBJ whole genome shotgun (WGS) entry which is preliminary data.</text>
</comment>
<dbReference type="InterPro" id="IPR006073">
    <property type="entry name" value="GTP-bd"/>
</dbReference>
<feature type="domain" description="EF-hand" evidence="4">
    <location>
        <begin position="1"/>
        <end position="28"/>
    </location>
</feature>
<dbReference type="Pfam" id="PF01926">
    <property type="entry name" value="MMR_HSR1"/>
    <property type="match status" value="1"/>
</dbReference>
<accession>A0ABU8F643</accession>
<dbReference type="NCBIfam" id="TIGR00231">
    <property type="entry name" value="small_GTP"/>
    <property type="match status" value="1"/>
</dbReference>
<evidence type="ECO:0000259" key="4">
    <source>
        <dbReference type="PROSITE" id="PS50222"/>
    </source>
</evidence>
<reference evidence="5 6" key="1">
    <citation type="submission" date="2024-01" db="EMBL/GenBank/DDBJ databases">
        <title>Seven novel Bacillus-like species.</title>
        <authorList>
            <person name="Liu G."/>
        </authorList>
    </citation>
    <scope>NUCLEOTIDE SEQUENCE [LARGE SCALE GENOMIC DNA]</scope>
    <source>
        <strain evidence="5 6">FJAT-51614</strain>
    </source>
</reference>
<keyword evidence="6" id="KW-1185">Reference proteome</keyword>
<dbReference type="PANTHER" id="PTHR42714">
    <property type="entry name" value="TRNA MODIFICATION GTPASE GTPBP3"/>
    <property type="match status" value="1"/>
</dbReference>
<keyword evidence="2" id="KW-0342">GTP-binding</keyword>
<dbReference type="PROSITE" id="PS50222">
    <property type="entry name" value="EF_HAND_2"/>
    <property type="match status" value="1"/>
</dbReference>
<evidence type="ECO:0000313" key="6">
    <source>
        <dbReference type="Proteomes" id="UP001364890"/>
    </source>
</evidence>
<evidence type="ECO:0000313" key="5">
    <source>
        <dbReference type="EMBL" id="MEI4770476.1"/>
    </source>
</evidence>
<keyword evidence="3" id="KW-0472">Membrane</keyword>
<dbReference type="InterPro" id="IPR027417">
    <property type="entry name" value="P-loop_NTPase"/>
</dbReference>
<organism evidence="5 6">
    <name type="scientific">Psychrobacillus mangrovi</name>
    <dbReference type="NCBI Taxonomy" id="3117745"/>
    <lineage>
        <taxon>Bacteria</taxon>
        <taxon>Bacillati</taxon>
        <taxon>Bacillota</taxon>
        <taxon>Bacilli</taxon>
        <taxon>Bacillales</taxon>
        <taxon>Bacillaceae</taxon>
        <taxon>Psychrobacillus</taxon>
    </lineage>
</organism>
<dbReference type="InterPro" id="IPR005225">
    <property type="entry name" value="Small_GTP-bd"/>
</dbReference>
<evidence type="ECO:0000256" key="2">
    <source>
        <dbReference type="ARBA" id="ARBA00023134"/>
    </source>
</evidence>
<keyword evidence="3" id="KW-0812">Transmembrane</keyword>
<evidence type="ECO:0000256" key="1">
    <source>
        <dbReference type="ARBA" id="ARBA00022741"/>
    </source>
</evidence>
<dbReference type="RefSeq" id="WP_336498037.1">
    <property type="nucleotide sequence ID" value="NZ_JBAWSY010000009.1"/>
</dbReference>
<dbReference type="PANTHER" id="PTHR42714:SF2">
    <property type="entry name" value="TRNA MODIFICATION GTPASE GTPBP3, MITOCHONDRIAL"/>
    <property type="match status" value="1"/>
</dbReference>
<dbReference type="Gene3D" id="3.40.50.300">
    <property type="entry name" value="P-loop containing nucleotide triphosphate hydrolases"/>
    <property type="match status" value="1"/>
</dbReference>
<dbReference type="EMBL" id="JBAWSY010000009">
    <property type="protein sequence ID" value="MEI4770476.1"/>
    <property type="molecule type" value="Genomic_DNA"/>
</dbReference>
<sequence length="718" mass="83188">MFKVVNNNNKRKIDYDEYKQALTDCKYVAEKQATYVSGRVKDLKKLLKKNNEELNLFINHANDLTELKDESLMTMLESLNDTISNNLKLGIKNIEESINKKKKNLSTFTVTLFGRTKAGKSTIREALTDGDGESIGKGSQRTTRDVREYYWNNLRIIDTPGISAYEGEEDVKIAESVIDESDLIMFLVTNDSIQETEFEKLIQLRSQNKPIIILLNVKMDIDDELYREIFLENYKDTISLSGQAGNVERIREYSKKYLGSNNFQIIPIHALSAFKSTKEEDKDLKRKLYNASNLNKVKFMLRELVVNQGKQKRVLSFRDDYIYYLRSLESVYWNSFKEIKPRVQYIRGKHKAIKSWFEEFKKNGLSTIDSDVSQIFTQLSSEVDAFVDSYAGNKNAEKKWNEKVESYKIHNRINEIYQSLSKEATRNLNEFSRQITFEVNNLNFGSIADDVSELKKGVMGKVARWGGAALNVTWLFTLTNFWNPAGWVSGVIGIGGVLMSVIGFFSGNDSKKFDKRKSKLKIDMKRSVNKMANDTKKQLRSAFKKNIINPLYEQVNIEWDKNVDMLFAYLNLLKESAIRIRKEEQQENVNLFKLLYEQTYLTEFDSSMLKVAREQGVMTKIMTHDDINLKQHNSRRLLENIMGEKLIYIEFINEPNELFRRSLFPAKTDDIELEINLPQVIVRASKDSVRGIIGKKGRNIKLTNRLFDDINITVEETG</sequence>
<gene>
    <name evidence="5" type="ORF">WAX74_12600</name>
</gene>
<protein>
    <submittedName>
        <fullName evidence="5">GTPase</fullName>
    </submittedName>
</protein>
<feature type="transmembrane region" description="Helical" evidence="3">
    <location>
        <begin position="487"/>
        <end position="507"/>
    </location>
</feature>